<accession>A0AB74VCV0</accession>
<dbReference type="InterPro" id="IPR014729">
    <property type="entry name" value="Rossmann-like_a/b/a_fold"/>
</dbReference>
<proteinExistence type="predicted"/>
<dbReference type="Pfam" id="PF02698">
    <property type="entry name" value="DUF218"/>
    <property type="match status" value="1"/>
</dbReference>
<evidence type="ECO:0000259" key="1">
    <source>
        <dbReference type="Pfam" id="PF02698"/>
    </source>
</evidence>
<keyword evidence="3" id="KW-1185">Reference proteome</keyword>
<dbReference type="EMBL" id="CP073653">
    <property type="protein sequence ID" value="QUN34222.1"/>
    <property type="molecule type" value="Genomic_DNA"/>
</dbReference>
<dbReference type="InterPro" id="IPR051599">
    <property type="entry name" value="Cell_Envelope_Assoc"/>
</dbReference>
<feature type="domain" description="DUF218" evidence="1">
    <location>
        <begin position="40"/>
        <end position="171"/>
    </location>
</feature>
<evidence type="ECO:0000313" key="3">
    <source>
        <dbReference type="Proteomes" id="UP000679373"/>
    </source>
</evidence>
<organism evidence="2 3">
    <name type="scientific">Clostridium beijerinckii</name>
    <name type="common">Clostridium MP</name>
    <dbReference type="NCBI Taxonomy" id="1520"/>
    <lineage>
        <taxon>Bacteria</taxon>
        <taxon>Bacillati</taxon>
        <taxon>Bacillota</taxon>
        <taxon>Clostridia</taxon>
        <taxon>Eubacteriales</taxon>
        <taxon>Clostridiaceae</taxon>
        <taxon>Clostridium</taxon>
    </lineage>
</organism>
<dbReference type="Gene3D" id="3.40.50.620">
    <property type="entry name" value="HUPs"/>
    <property type="match status" value="1"/>
</dbReference>
<dbReference type="Gene3D" id="1.10.3620.10">
    <property type="entry name" value="YdcF like domain"/>
    <property type="match status" value="1"/>
</dbReference>
<reference evidence="2" key="1">
    <citation type="submission" date="2021-04" db="EMBL/GenBank/DDBJ databases">
        <title>Complete genome sequence of the type strain Clostridium beijerinckii NRRL B-598.</title>
        <authorList>
            <person name="Sedlar K."/>
            <person name="Branska B."/>
            <person name="Bezdicek M."/>
            <person name="Nykrynova M."/>
            <person name="Lengerova M."/>
            <person name="Skutkova H."/>
            <person name="Patakova P."/>
        </authorList>
    </citation>
    <scope>NUCLEOTIDE SEQUENCE</scope>
    <source>
        <strain evidence="2">DSM 791</strain>
    </source>
</reference>
<sequence>MNSEEVQYCINKISKFLAVRDISTLDSEELEKVSGLKRVDVLILLGNSIPYTVQCAANAWKNNMCDKILISGGIGHSTQLLRDEVRKNSKFNLIRVDDRSEADIFFDIITKIYGVSPDKIIIENKSTNCGDNAKKTIELLCKLNIKYRSLILIQDPTMQLRTFASFSKYTYSDNVKLVNYAPFIPKIDIDLRLSNVGTNGVWDEKRYLELLMGEIPRLRDDENGYGPNGKDFIVHVNIPREIEEAYKILKRQINDENLYSRCGL</sequence>
<evidence type="ECO:0000313" key="2">
    <source>
        <dbReference type="EMBL" id="QUN34222.1"/>
    </source>
</evidence>
<dbReference type="GO" id="GO:0005886">
    <property type="term" value="C:plasma membrane"/>
    <property type="evidence" value="ECO:0007669"/>
    <property type="project" value="TreeGrafter"/>
</dbReference>
<name>A0AB74VCV0_CLOBE</name>
<dbReference type="PANTHER" id="PTHR30336">
    <property type="entry name" value="INNER MEMBRANE PROTEIN, PROBABLE PERMEASE"/>
    <property type="match status" value="1"/>
</dbReference>
<gene>
    <name evidence="2" type="ORF">KEC93_20135</name>
</gene>
<dbReference type="Proteomes" id="UP000679373">
    <property type="component" value="Chromosome"/>
</dbReference>
<dbReference type="AlphaFoldDB" id="A0AB74VCV0"/>
<dbReference type="PANTHER" id="PTHR30336:SF20">
    <property type="entry name" value="DUF218 DOMAIN-CONTAINING PROTEIN"/>
    <property type="match status" value="1"/>
</dbReference>
<dbReference type="RefSeq" id="WP_077868435.1">
    <property type="nucleotide sequence ID" value="NZ_BKAK01000004.1"/>
</dbReference>
<dbReference type="InterPro" id="IPR003848">
    <property type="entry name" value="DUF218"/>
</dbReference>
<dbReference type="CDD" id="cd06259">
    <property type="entry name" value="YdcF-like"/>
    <property type="match status" value="1"/>
</dbReference>
<protein>
    <submittedName>
        <fullName evidence="2">YdcF family protein</fullName>
    </submittedName>
</protein>
<dbReference type="GeneID" id="66346884"/>